<comment type="caution">
    <text evidence="1">The sequence shown here is derived from an EMBL/GenBank/DDBJ whole genome shotgun (WGS) entry which is preliminary data.</text>
</comment>
<dbReference type="Proteomes" id="UP001629235">
    <property type="component" value="Unassembled WGS sequence"/>
</dbReference>
<reference evidence="1 2" key="1">
    <citation type="journal article" date="2024" name="Chem. Sci.">
        <title>Discovery of megapolipeptins by genome mining of a Burkholderiales bacteria collection.</title>
        <authorList>
            <person name="Paulo B.S."/>
            <person name="Recchia M.J.J."/>
            <person name="Lee S."/>
            <person name="Fergusson C.H."/>
            <person name="Romanowski S.B."/>
            <person name="Hernandez A."/>
            <person name="Krull N."/>
            <person name="Liu D.Y."/>
            <person name="Cavanagh H."/>
            <person name="Bos A."/>
            <person name="Gray C.A."/>
            <person name="Murphy B.T."/>
            <person name="Linington R.G."/>
            <person name="Eustaquio A.S."/>
        </authorList>
    </citation>
    <scope>NUCLEOTIDE SEQUENCE [LARGE SCALE GENOMIC DNA]</scope>
    <source>
        <strain evidence="1 2">RL18-126-BIB-B</strain>
    </source>
</reference>
<accession>A0ACC7NFK8</accession>
<protein>
    <submittedName>
        <fullName evidence="1">Uncharacterized protein</fullName>
    </submittedName>
</protein>
<name>A0ACC7NFK8_9BURK</name>
<organism evidence="1 2">
    <name type="scientific">Paraburkholderia rhynchosiae</name>
    <dbReference type="NCBI Taxonomy" id="487049"/>
    <lineage>
        <taxon>Bacteria</taxon>
        <taxon>Pseudomonadati</taxon>
        <taxon>Pseudomonadota</taxon>
        <taxon>Betaproteobacteria</taxon>
        <taxon>Burkholderiales</taxon>
        <taxon>Burkholderiaceae</taxon>
        <taxon>Paraburkholderia</taxon>
    </lineage>
</organism>
<dbReference type="EMBL" id="JAQQDW010000050">
    <property type="protein sequence ID" value="MFM0106237.1"/>
    <property type="molecule type" value="Genomic_DNA"/>
</dbReference>
<proteinExistence type="predicted"/>
<keyword evidence="2" id="KW-1185">Reference proteome</keyword>
<evidence type="ECO:0000313" key="1">
    <source>
        <dbReference type="EMBL" id="MFM0106237.1"/>
    </source>
</evidence>
<gene>
    <name evidence="1" type="ORF">PQR01_22765</name>
</gene>
<evidence type="ECO:0000313" key="2">
    <source>
        <dbReference type="Proteomes" id="UP001629235"/>
    </source>
</evidence>
<sequence length="122" mass="13257">MWICLNNAFLSIVAYPADAATLPVRARRAGDIEAVFGADVEVVTLPGRDYQFRAFLPRQIVADTIAQNVLDISYPNFKNSVTDDALHGAYAKVWAYVFSTSAPRALPAPPAADAQTLQRCVS</sequence>